<dbReference type="PANTHER" id="PTHR42904">
    <property type="entry name" value="NUDIX HYDROLASE, NUDC SUBFAMILY"/>
    <property type="match status" value="1"/>
</dbReference>
<keyword evidence="3" id="KW-0378">Hydrolase</keyword>
<dbReference type="EMBL" id="WSRQ01000115">
    <property type="protein sequence ID" value="MVX67299.1"/>
    <property type="molecule type" value="Genomic_DNA"/>
</dbReference>
<feature type="domain" description="Nudix hydrolase" evidence="5">
    <location>
        <begin position="28"/>
        <end position="158"/>
    </location>
</feature>
<reference evidence="6" key="1">
    <citation type="submission" date="2019-12" db="EMBL/GenBank/DDBJ databases">
        <title>Microbes associate with the intestines of laboratory mice.</title>
        <authorList>
            <person name="Navarre W."/>
            <person name="Wong E."/>
        </authorList>
    </citation>
    <scope>NUCLEOTIDE SEQUENCE</scope>
    <source>
        <strain evidence="6">NM79_F5</strain>
    </source>
</reference>
<name>A0A964W5C1_9CLOT</name>
<evidence type="ECO:0000259" key="5">
    <source>
        <dbReference type="PROSITE" id="PS51462"/>
    </source>
</evidence>
<dbReference type="InterPro" id="IPR000086">
    <property type="entry name" value="NUDIX_hydrolase_dom"/>
</dbReference>
<dbReference type="SUPFAM" id="SSF55811">
    <property type="entry name" value="Nudix"/>
    <property type="match status" value="1"/>
</dbReference>
<evidence type="ECO:0000256" key="2">
    <source>
        <dbReference type="ARBA" id="ARBA00022723"/>
    </source>
</evidence>
<evidence type="ECO:0000256" key="3">
    <source>
        <dbReference type="ARBA" id="ARBA00022801"/>
    </source>
</evidence>
<evidence type="ECO:0000256" key="4">
    <source>
        <dbReference type="ARBA" id="ARBA00022842"/>
    </source>
</evidence>
<dbReference type="GO" id="GO:0019677">
    <property type="term" value="P:NAD+ catabolic process"/>
    <property type="evidence" value="ECO:0007669"/>
    <property type="project" value="TreeGrafter"/>
</dbReference>
<dbReference type="PANTHER" id="PTHR42904:SF1">
    <property type="entry name" value="NUCLEOSIDE DIPHOSPHATE-LINKED MOIETY X MOTIF 17"/>
    <property type="match status" value="1"/>
</dbReference>
<proteinExistence type="predicted"/>
<dbReference type="PROSITE" id="PS00893">
    <property type="entry name" value="NUDIX_BOX"/>
    <property type="match status" value="1"/>
</dbReference>
<dbReference type="PROSITE" id="PS51462">
    <property type="entry name" value="NUDIX"/>
    <property type="match status" value="1"/>
</dbReference>
<protein>
    <submittedName>
        <fullName evidence="6">NUDIX domain-containing protein</fullName>
    </submittedName>
</protein>
<evidence type="ECO:0000256" key="1">
    <source>
        <dbReference type="ARBA" id="ARBA00001946"/>
    </source>
</evidence>
<accession>A0A964W5C1</accession>
<comment type="cofactor">
    <cofactor evidence="1">
        <name>Mg(2+)</name>
        <dbReference type="ChEBI" id="CHEBI:18420"/>
    </cofactor>
</comment>
<dbReference type="CDD" id="cd04693">
    <property type="entry name" value="NUDIX_Hydrolase"/>
    <property type="match status" value="1"/>
</dbReference>
<dbReference type="Pfam" id="PF00293">
    <property type="entry name" value="NUDIX"/>
    <property type="match status" value="1"/>
</dbReference>
<evidence type="ECO:0000313" key="6">
    <source>
        <dbReference type="EMBL" id="MVX67299.1"/>
    </source>
</evidence>
<dbReference type="GO" id="GO:0035529">
    <property type="term" value="F:NADH pyrophosphatase activity"/>
    <property type="evidence" value="ECO:0007669"/>
    <property type="project" value="TreeGrafter"/>
</dbReference>
<gene>
    <name evidence="6" type="ORF">GKZ28_27090</name>
</gene>
<dbReference type="Gene3D" id="3.90.79.10">
    <property type="entry name" value="Nucleoside Triphosphate Pyrophosphohydrolase"/>
    <property type="match status" value="1"/>
</dbReference>
<dbReference type="GO" id="GO:0005829">
    <property type="term" value="C:cytosol"/>
    <property type="evidence" value="ECO:0007669"/>
    <property type="project" value="TreeGrafter"/>
</dbReference>
<evidence type="ECO:0000313" key="7">
    <source>
        <dbReference type="Proteomes" id="UP000656077"/>
    </source>
</evidence>
<organism evidence="6 7">
    <name type="scientific">Clostridium chromiireducens</name>
    <dbReference type="NCBI Taxonomy" id="225345"/>
    <lineage>
        <taxon>Bacteria</taxon>
        <taxon>Bacillati</taxon>
        <taxon>Bacillota</taxon>
        <taxon>Clostridia</taxon>
        <taxon>Eubacteriales</taxon>
        <taxon>Clostridiaceae</taxon>
        <taxon>Clostridium</taxon>
    </lineage>
</organism>
<sequence>MELWDAYNENEIKVGTDLIRGEKIDEGLLHAVVVIIVYHEDGTYLLMQRDWNKSKFPGLWEAGASGCVLKSESFLEAAKRELLEETGIDSENFKLIYSSINAEMNVFYKVFLCTCNIDKNNIVLQKGETIDFKWTSSKELINFIDSEYFINPSPKELKQYVISNQ</sequence>
<dbReference type="RefSeq" id="WP_160361715.1">
    <property type="nucleotide sequence ID" value="NZ_WSRQ01000115.1"/>
</dbReference>
<keyword evidence="4" id="KW-0460">Magnesium</keyword>
<dbReference type="InterPro" id="IPR015797">
    <property type="entry name" value="NUDIX_hydrolase-like_dom_sf"/>
</dbReference>
<keyword evidence="2" id="KW-0479">Metal-binding</keyword>
<comment type="caution">
    <text evidence="6">The sequence shown here is derived from an EMBL/GenBank/DDBJ whole genome shotgun (WGS) entry which is preliminary data.</text>
</comment>
<dbReference type="InterPro" id="IPR050241">
    <property type="entry name" value="NAD-cap_RNA_hydrolase_NudC"/>
</dbReference>
<dbReference type="GO" id="GO:0046872">
    <property type="term" value="F:metal ion binding"/>
    <property type="evidence" value="ECO:0007669"/>
    <property type="project" value="UniProtKB-KW"/>
</dbReference>
<dbReference type="GO" id="GO:0006742">
    <property type="term" value="P:NADP+ catabolic process"/>
    <property type="evidence" value="ECO:0007669"/>
    <property type="project" value="TreeGrafter"/>
</dbReference>
<dbReference type="Proteomes" id="UP000656077">
    <property type="component" value="Unassembled WGS sequence"/>
</dbReference>
<dbReference type="InterPro" id="IPR020084">
    <property type="entry name" value="NUDIX_hydrolase_CS"/>
</dbReference>
<dbReference type="AlphaFoldDB" id="A0A964W5C1"/>